<evidence type="ECO:0000313" key="1">
    <source>
        <dbReference type="EMBL" id="OSC34706.1"/>
    </source>
</evidence>
<dbReference type="OrthoDB" id="9966205at2"/>
<keyword evidence="2" id="KW-1185">Reference proteome</keyword>
<proteinExistence type="predicted"/>
<comment type="caution">
    <text evidence="1">The sequence shown here is derived from an EMBL/GenBank/DDBJ whole genome shotgun (WGS) entry which is preliminary data.</text>
</comment>
<dbReference type="AlphaFoldDB" id="A0A7I7SCE5"/>
<protein>
    <submittedName>
        <fullName evidence="1">Uncharacterized protein</fullName>
    </submittedName>
</protein>
<evidence type="ECO:0000313" key="2">
    <source>
        <dbReference type="Proteomes" id="UP000193577"/>
    </source>
</evidence>
<dbReference type="Proteomes" id="UP000193577">
    <property type="component" value="Unassembled WGS sequence"/>
</dbReference>
<gene>
    <name evidence="1" type="ORF">B8W67_05510</name>
</gene>
<reference evidence="1 2" key="1">
    <citation type="submission" date="2017-04" db="EMBL/GenBank/DDBJ databases">
        <title>The new phylogeny of genus Mycobacterium.</title>
        <authorList>
            <person name="Tortoli E."/>
            <person name="Trovato A."/>
            <person name="Cirillo D.M."/>
        </authorList>
    </citation>
    <scope>NUCLEOTIDE SEQUENCE [LARGE SCALE GENOMIC DNA]</scope>
    <source>
        <strain evidence="1 2">KCTC 19819</strain>
    </source>
</reference>
<dbReference type="RefSeq" id="WP_085302692.1">
    <property type="nucleotide sequence ID" value="NZ_AP022594.1"/>
</dbReference>
<name>A0A7I7SCE5_9MYCO</name>
<accession>A0A7I7SCE5</accession>
<organism evidence="1 2">
    <name type="scientific">Mycolicibacillus koreensis</name>
    <dbReference type="NCBI Taxonomy" id="1069220"/>
    <lineage>
        <taxon>Bacteria</taxon>
        <taxon>Bacillati</taxon>
        <taxon>Actinomycetota</taxon>
        <taxon>Actinomycetes</taxon>
        <taxon>Mycobacteriales</taxon>
        <taxon>Mycobacteriaceae</taxon>
        <taxon>Mycolicibacillus</taxon>
    </lineage>
</organism>
<sequence>MSAWVPINDYPGDQRFDAVPGTPEMSYWGEIGPASDGRWSWTIISTDDWANQAEVDGGVVDCEEDAKRAVEAWRPR</sequence>
<dbReference type="EMBL" id="NCXO01000008">
    <property type="protein sequence ID" value="OSC34706.1"/>
    <property type="molecule type" value="Genomic_DNA"/>
</dbReference>